<dbReference type="SUPFAM" id="SSF48452">
    <property type="entry name" value="TPR-like"/>
    <property type="match status" value="1"/>
</dbReference>
<sequence length="571" mass="61632">MSETRHAVLPAAAELPDAIAAIEAALKSGDTAASGATIAEARARWPKELRLVLFEGAHLAVSGQTAAAEACFRGAMASHPSNPWPAIRLLELLLAGRRTNEAASLFAATVWPGPAPTQTRLPFLSRITSAIGDLAERRRFLDTLMRDTPEDRFVLAKRAALSIRQRDRAEAEALLDRALALGPLPDDAQVLALEIMITATRFEEALALAKDLRARLPDRADFVRRAIQAAHFLGREEEMVALLDEALERWPGDWLMVFRYNRCTVPMADDRRLFARLAAHRPSMDANERWLFQYVVACLRHGRTAEAMATLALVQDTGPAGSMAAPLRAALARLPAEAWRSTRGVVNDPAQQVQVVTRPDARATLLLLAGVQGGLGYLPMDHTDALMARLPVNVVYLRDLDHRGFTGGMRGLGPGPEDMIAGLRRITEPFGLPVVTFGSSIGGVAAIRTALDLGAHAAISFAGPIHLGAMTQEEEDRPGEGARSTIFGQFAAADLSLVERVRQQPDVRVYQCYGADFAPDVADAELLRGLPNAVLIPVPGCADHFAIEHMIADGSFFAIIERAIAAGPARP</sequence>
<gene>
    <name evidence="1" type="ORF">OH818_12335</name>
</gene>
<dbReference type="SUPFAM" id="SSF53474">
    <property type="entry name" value="alpha/beta-Hydrolases"/>
    <property type="match status" value="1"/>
</dbReference>
<evidence type="ECO:0000313" key="1">
    <source>
        <dbReference type="EMBL" id="WAP70727.1"/>
    </source>
</evidence>
<accession>A0ABY7C559</accession>
<dbReference type="RefSeq" id="WP_268883252.1">
    <property type="nucleotide sequence ID" value="NZ_CP114029.1"/>
</dbReference>
<proteinExistence type="predicted"/>
<dbReference type="InterPro" id="IPR029058">
    <property type="entry name" value="AB_hydrolase_fold"/>
</dbReference>
<evidence type="ECO:0008006" key="3">
    <source>
        <dbReference type="Google" id="ProtNLM"/>
    </source>
</evidence>
<protein>
    <recommendedName>
        <fullName evidence="3">Tetratricopeptide repeat-containing protein</fullName>
    </recommendedName>
</protein>
<name>A0ABY7C559_9HYPH</name>
<reference evidence="1" key="1">
    <citation type="submission" date="2022-12" db="EMBL/GenBank/DDBJ databases">
        <title>Jiella pelagia sp. nov., isolated from phosphonate enriched culture of Northwest Pacific surface seawater.</title>
        <authorList>
            <person name="Shin D.Y."/>
            <person name="Hwang C.Y."/>
        </authorList>
    </citation>
    <scope>NUCLEOTIDE SEQUENCE</scope>
    <source>
        <strain evidence="1">HL-NP1</strain>
    </source>
</reference>
<organism evidence="1 2">
    <name type="scientific">Jiella pelagia</name>
    <dbReference type="NCBI Taxonomy" id="2986949"/>
    <lineage>
        <taxon>Bacteria</taxon>
        <taxon>Pseudomonadati</taxon>
        <taxon>Pseudomonadota</taxon>
        <taxon>Alphaproteobacteria</taxon>
        <taxon>Hyphomicrobiales</taxon>
        <taxon>Aurantimonadaceae</taxon>
        <taxon>Jiella</taxon>
    </lineage>
</organism>
<evidence type="ECO:0000313" key="2">
    <source>
        <dbReference type="Proteomes" id="UP001164020"/>
    </source>
</evidence>
<dbReference type="InterPro" id="IPR011990">
    <property type="entry name" value="TPR-like_helical_dom_sf"/>
</dbReference>
<dbReference type="EMBL" id="CP114029">
    <property type="protein sequence ID" value="WAP70727.1"/>
    <property type="molecule type" value="Genomic_DNA"/>
</dbReference>
<dbReference type="Gene3D" id="1.25.40.10">
    <property type="entry name" value="Tetratricopeptide repeat domain"/>
    <property type="match status" value="1"/>
</dbReference>
<keyword evidence="2" id="KW-1185">Reference proteome</keyword>
<dbReference type="Proteomes" id="UP001164020">
    <property type="component" value="Chromosome"/>
</dbReference>